<dbReference type="Gramene" id="ONK81401">
    <property type="protein sequence ID" value="ONK81401"/>
    <property type="gene ID" value="A4U43_C01F28700"/>
</dbReference>
<feature type="region of interest" description="Disordered" evidence="1">
    <location>
        <begin position="1"/>
        <end position="24"/>
    </location>
</feature>
<evidence type="ECO:0000313" key="3">
    <source>
        <dbReference type="Proteomes" id="UP000243459"/>
    </source>
</evidence>
<sequence length="136" mass="15007">MNKRRQRAPQRRPGHHHRGLSQLSPARIVINRPRELQRLALLPIDDLPPPNLLLSSLSSNSSPIFFLNGIPPRWRENSAWWASADPDGGTARSFLGTRQPAGALLAEECGHGPHYVDSHLSGILGGGEEVDAIRYL</sequence>
<proteinExistence type="predicted"/>
<evidence type="ECO:0000256" key="1">
    <source>
        <dbReference type="SAM" id="MobiDB-lite"/>
    </source>
</evidence>
<gene>
    <name evidence="2" type="ORF">A4U43_C01F28700</name>
</gene>
<dbReference type="EMBL" id="CM007381">
    <property type="protein sequence ID" value="ONK81401.1"/>
    <property type="molecule type" value="Genomic_DNA"/>
</dbReference>
<feature type="compositionally biased region" description="Basic residues" evidence="1">
    <location>
        <begin position="1"/>
        <end position="19"/>
    </location>
</feature>
<reference evidence="3" key="1">
    <citation type="journal article" date="2017" name="Nat. Commun.">
        <title>The asparagus genome sheds light on the origin and evolution of a young Y chromosome.</title>
        <authorList>
            <person name="Harkess A."/>
            <person name="Zhou J."/>
            <person name="Xu C."/>
            <person name="Bowers J.E."/>
            <person name="Van der Hulst R."/>
            <person name="Ayyampalayam S."/>
            <person name="Mercati F."/>
            <person name="Riccardi P."/>
            <person name="McKain M.R."/>
            <person name="Kakrana A."/>
            <person name="Tang H."/>
            <person name="Ray J."/>
            <person name="Groenendijk J."/>
            <person name="Arikit S."/>
            <person name="Mathioni S.M."/>
            <person name="Nakano M."/>
            <person name="Shan H."/>
            <person name="Telgmann-Rauber A."/>
            <person name="Kanno A."/>
            <person name="Yue Z."/>
            <person name="Chen H."/>
            <person name="Li W."/>
            <person name="Chen Y."/>
            <person name="Xu X."/>
            <person name="Zhang Y."/>
            <person name="Luo S."/>
            <person name="Chen H."/>
            <person name="Gao J."/>
            <person name="Mao Z."/>
            <person name="Pires J.C."/>
            <person name="Luo M."/>
            <person name="Kudrna D."/>
            <person name="Wing R.A."/>
            <person name="Meyers B.C."/>
            <person name="Yi K."/>
            <person name="Kong H."/>
            <person name="Lavrijsen P."/>
            <person name="Sunseri F."/>
            <person name="Falavigna A."/>
            <person name="Ye Y."/>
            <person name="Leebens-Mack J.H."/>
            <person name="Chen G."/>
        </authorList>
    </citation>
    <scope>NUCLEOTIDE SEQUENCE [LARGE SCALE GENOMIC DNA]</scope>
    <source>
        <strain evidence="3">cv. DH0086</strain>
    </source>
</reference>
<organism evidence="2 3">
    <name type="scientific">Asparagus officinalis</name>
    <name type="common">Garden asparagus</name>
    <dbReference type="NCBI Taxonomy" id="4686"/>
    <lineage>
        <taxon>Eukaryota</taxon>
        <taxon>Viridiplantae</taxon>
        <taxon>Streptophyta</taxon>
        <taxon>Embryophyta</taxon>
        <taxon>Tracheophyta</taxon>
        <taxon>Spermatophyta</taxon>
        <taxon>Magnoliopsida</taxon>
        <taxon>Liliopsida</taxon>
        <taxon>Asparagales</taxon>
        <taxon>Asparagaceae</taxon>
        <taxon>Asparagoideae</taxon>
        <taxon>Asparagus</taxon>
    </lineage>
</organism>
<dbReference type="Proteomes" id="UP000243459">
    <property type="component" value="Chromosome 1"/>
</dbReference>
<name>A0A5P1FWR9_ASPOF</name>
<accession>A0A5P1FWR9</accession>
<dbReference type="AlphaFoldDB" id="A0A5P1FWR9"/>
<protein>
    <submittedName>
        <fullName evidence="2">Uncharacterized protein</fullName>
    </submittedName>
</protein>
<evidence type="ECO:0000313" key="2">
    <source>
        <dbReference type="EMBL" id="ONK81401.1"/>
    </source>
</evidence>
<keyword evidence="3" id="KW-1185">Reference proteome</keyword>